<dbReference type="InterPro" id="IPR009075">
    <property type="entry name" value="AcylCo_DH/oxidase_C"/>
</dbReference>
<dbReference type="RefSeq" id="WP_181055414.1">
    <property type="nucleotide sequence ID" value="NZ_JACDTY010000001.1"/>
</dbReference>
<keyword evidence="5" id="KW-0560">Oxidoreductase</keyword>
<evidence type="ECO:0000259" key="7">
    <source>
        <dbReference type="Pfam" id="PF02770"/>
    </source>
</evidence>
<dbReference type="Pfam" id="PF02770">
    <property type="entry name" value="Acyl-CoA_dh_M"/>
    <property type="match status" value="1"/>
</dbReference>
<dbReference type="Pfam" id="PF02771">
    <property type="entry name" value="Acyl-CoA_dh_N"/>
    <property type="match status" value="1"/>
</dbReference>
<dbReference type="GO" id="GO:0050660">
    <property type="term" value="F:flavin adenine dinucleotide binding"/>
    <property type="evidence" value="ECO:0007669"/>
    <property type="project" value="InterPro"/>
</dbReference>
<dbReference type="Gene3D" id="1.20.140.10">
    <property type="entry name" value="Butyryl-CoA Dehydrogenase, subunit A, domain 3"/>
    <property type="match status" value="1"/>
</dbReference>
<feature type="domain" description="Acyl-CoA oxidase/dehydrogenase middle" evidence="7">
    <location>
        <begin position="146"/>
        <end position="240"/>
    </location>
</feature>
<evidence type="ECO:0000259" key="6">
    <source>
        <dbReference type="Pfam" id="PF00441"/>
    </source>
</evidence>
<dbReference type="InterPro" id="IPR009100">
    <property type="entry name" value="AcylCoA_DH/oxidase_NM_dom_sf"/>
</dbReference>
<dbReference type="InterPro" id="IPR046373">
    <property type="entry name" value="Acyl-CoA_Oxase/DH_mid-dom_sf"/>
</dbReference>
<dbReference type="Gene3D" id="2.40.110.10">
    <property type="entry name" value="Butyryl-CoA Dehydrogenase, subunit A, domain 2"/>
    <property type="match status" value="1"/>
</dbReference>
<evidence type="ECO:0000256" key="1">
    <source>
        <dbReference type="ARBA" id="ARBA00001974"/>
    </source>
</evidence>
<evidence type="ECO:0000256" key="4">
    <source>
        <dbReference type="ARBA" id="ARBA00022827"/>
    </source>
</evidence>
<evidence type="ECO:0000313" key="10">
    <source>
        <dbReference type="Proteomes" id="UP000558284"/>
    </source>
</evidence>
<feature type="domain" description="Acyl-CoA dehydrogenase/oxidase C-terminal" evidence="6">
    <location>
        <begin position="258"/>
        <end position="399"/>
    </location>
</feature>
<accession>A0A838AW33</accession>
<dbReference type="Proteomes" id="UP000558284">
    <property type="component" value="Unassembled WGS sequence"/>
</dbReference>
<keyword evidence="3 5" id="KW-0285">Flavoprotein</keyword>
<evidence type="ECO:0000256" key="2">
    <source>
        <dbReference type="ARBA" id="ARBA00009347"/>
    </source>
</evidence>
<dbReference type="InterPro" id="IPR006091">
    <property type="entry name" value="Acyl-CoA_Oxase/DH_mid-dom"/>
</dbReference>
<dbReference type="EMBL" id="JACDTY010000001">
    <property type="protein sequence ID" value="MBA1138656.1"/>
    <property type="molecule type" value="Genomic_DNA"/>
</dbReference>
<dbReference type="InterPro" id="IPR013786">
    <property type="entry name" value="AcylCoA_DH/ox_N"/>
</dbReference>
<dbReference type="InterPro" id="IPR045008">
    <property type="entry name" value="ACX4-like"/>
</dbReference>
<dbReference type="SUPFAM" id="SSF56645">
    <property type="entry name" value="Acyl-CoA dehydrogenase NM domain-like"/>
    <property type="match status" value="1"/>
</dbReference>
<dbReference type="GO" id="GO:0003995">
    <property type="term" value="F:acyl-CoA dehydrogenase activity"/>
    <property type="evidence" value="ECO:0007669"/>
    <property type="project" value="InterPro"/>
</dbReference>
<dbReference type="AlphaFoldDB" id="A0A838AW33"/>
<dbReference type="InterPro" id="IPR037069">
    <property type="entry name" value="AcylCoA_DH/ox_N_sf"/>
</dbReference>
<sequence>MAVATATKDERQAKPLPAPNSDFYQLVDVLTPDELAVVKKVRAYMESKVQPIINKYWSDDAFPFELLPSFKELGLGGLGYEGYGCAGGSQKLFGFVAMELARVDASMCTFFGVHSGLAMGSIYLDGSEEQKQKWLPPMARWEKIGCFGLTEPLVGSGTSGGMTTTAKREGDTWVLNGQKRWIGNATWCDVSIIWARDLADNQVKGFIVENKTTPGFSVEKIEHKIALKVVQNGQITLKDVRVSEANRLQGGNSFRDTARVLRMTRYMVGWASTGIQMGAFEATLKYTQERLQFGKPIASFQMVQDILAKMLANVTACQCMMVRLAQMDDEGKLADHHASLAKAFCTAKSRETVSWGRELLGGNGIVADYNVARFFNDAEALYSYEGTYQMQNLIVGKAITGLGAFV</sequence>
<dbReference type="SUPFAM" id="SSF47203">
    <property type="entry name" value="Acyl-CoA dehydrogenase C-terminal domain-like"/>
    <property type="match status" value="1"/>
</dbReference>
<dbReference type="GO" id="GO:0006635">
    <property type="term" value="P:fatty acid beta-oxidation"/>
    <property type="evidence" value="ECO:0007669"/>
    <property type="project" value="InterPro"/>
</dbReference>
<keyword evidence="10" id="KW-1185">Reference proteome</keyword>
<keyword evidence="4 5" id="KW-0274">FAD</keyword>
<comment type="caution">
    <text evidence="9">The sequence shown here is derived from an EMBL/GenBank/DDBJ whole genome shotgun (WGS) entry which is preliminary data.</text>
</comment>
<reference evidence="9 10" key="1">
    <citation type="submission" date="2020-07" db="EMBL/GenBank/DDBJ databases">
        <title>Definition of the novel symbiovar canariense within Mesorhizobium novociceri, a new species of genus Mesorhizobium nodulating Cicer canariense in the Caldera de Taburiente National Park (La Palma, Canary Islands).</title>
        <authorList>
            <person name="Leon-Barrios M."/>
            <person name="Perez-Yepez J."/>
            <person name="Flores-Felix J.D."/>
            <person name="Ramirez-Baena M.H."/>
            <person name="Pulido-Suarez L."/>
            <person name="Igual J.M."/>
            <person name="Velazquez E."/>
            <person name="Peix A."/>
        </authorList>
    </citation>
    <scope>NUCLEOTIDE SEQUENCE [LARGE SCALE GENOMIC DNA]</scope>
    <source>
        <strain evidence="9 10">CCANP35</strain>
    </source>
</reference>
<evidence type="ECO:0000313" key="9">
    <source>
        <dbReference type="EMBL" id="MBA1138656.1"/>
    </source>
</evidence>
<dbReference type="InterPro" id="IPR036250">
    <property type="entry name" value="AcylCo_DH-like_C"/>
</dbReference>
<evidence type="ECO:0000259" key="8">
    <source>
        <dbReference type="Pfam" id="PF02771"/>
    </source>
</evidence>
<protein>
    <submittedName>
        <fullName evidence="9">Acyl-CoA dehydrogenase family protein</fullName>
    </submittedName>
</protein>
<gene>
    <name evidence="9" type="ORF">H0241_00095</name>
</gene>
<name>A0A838AW33_9HYPH</name>
<dbReference type="PROSITE" id="PS00073">
    <property type="entry name" value="ACYL_COA_DH_2"/>
    <property type="match status" value="1"/>
</dbReference>
<dbReference type="Gene3D" id="1.10.540.10">
    <property type="entry name" value="Acyl-CoA dehydrogenase/oxidase, N-terminal domain"/>
    <property type="match status" value="1"/>
</dbReference>
<dbReference type="PANTHER" id="PTHR43188:SF1">
    <property type="entry name" value="ACYL-COA DEHYDROGENASE"/>
    <property type="match status" value="1"/>
</dbReference>
<organism evidence="9 10">
    <name type="scientific">Mesorhizobium neociceri</name>
    <dbReference type="NCBI Taxonomy" id="1307853"/>
    <lineage>
        <taxon>Bacteria</taxon>
        <taxon>Pseudomonadati</taxon>
        <taxon>Pseudomonadota</taxon>
        <taxon>Alphaproteobacteria</taxon>
        <taxon>Hyphomicrobiales</taxon>
        <taxon>Phyllobacteriaceae</taxon>
        <taxon>Mesorhizobium</taxon>
    </lineage>
</organism>
<comment type="cofactor">
    <cofactor evidence="1 5">
        <name>FAD</name>
        <dbReference type="ChEBI" id="CHEBI:57692"/>
    </cofactor>
</comment>
<dbReference type="PANTHER" id="PTHR43188">
    <property type="entry name" value="ACYL-COENZYME A OXIDASE"/>
    <property type="match status" value="1"/>
</dbReference>
<dbReference type="InterPro" id="IPR006089">
    <property type="entry name" value="Acyl-CoA_DH_CS"/>
</dbReference>
<proteinExistence type="inferred from homology"/>
<dbReference type="Pfam" id="PF00441">
    <property type="entry name" value="Acyl-CoA_dh_1"/>
    <property type="match status" value="1"/>
</dbReference>
<evidence type="ECO:0000256" key="5">
    <source>
        <dbReference type="RuleBase" id="RU362125"/>
    </source>
</evidence>
<evidence type="ECO:0000256" key="3">
    <source>
        <dbReference type="ARBA" id="ARBA00022630"/>
    </source>
</evidence>
<comment type="similarity">
    <text evidence="2 5">Belongs to the acyl-CoA dehydrogenase family.</text>
</comment>
<feature type="domain" description="Acyl-CoA dehydrogenase/oxidase N-terminal" evidence="8">
    <location>
        <begin position="31"/>
        <end position="140"/>
    </location>
</feature>